<gene>
    <name evidence="2" type="ORF">ASIM_LOCUS9108</name>
</gene>
<organism evidence="4">
    <name type="scientific">Anisakis simplex</name>
    <name type="common">Herring worm</name>
    <dbReference type="NCBI Taxonomy" id="6269"/>
    <lineage>
        <taxon>Eukaryota</taxon>
        <taxon>Metazoa</taxon>
        <taxon>Ecdysozoa</taxon>
        <taxon>Nematoda</taxon>
        <taxon>Chromadorea</taxon>
        <taxon>Rhabditida</taxon>
        <taxon>Spirurina</taxon>
        <taxon>Ascaridomorpha</taxon>
        <taxon>Ascaridoidea</taxon>
        <taxon>Anisakidae</taxon>
        <taxon>Anisakis</taxon>
        <taxon>Anisakis simplex complex</taxon>
    </lineage>
</organism>
<feature type="region of interest" description="Disordered" evidence="1">
    <location>
        <begin position="1"/>
        <end position="20"/>
    </location>
</feature>
<evidence type="ECO:0000256" key="1">
    <source>
        <dbReference type="SAM" id="MobiDB-lite"/>
    </source>
</evidence>
<dbReference type="WBParaSite" id="ASIM_0000936201-mRNA-1">
    <property type="protein sequence ID" value="ASIM_0000936201-mRNA-1"/>
    <property type="gene ID" value="ASIM_0000936201"/>
</dbReference>
<feature type="compositionally biased region" description="Polar residues" evidence="1">
    <location>
        <begin position="1"/>
        <end position="17"/>
    </location>
</feature>
<accession>A0A0M3JNX0</accession>
<dbReference type="AlphaFoldDB" id="A0A0M3JNX0"/>
<reference evidence="2 3" key="2">
    <citation type="submission" date="2018-11" db="EMBL/GenBank/DDBJ databases">
        <authorList>
            <consortium name="Pathogen Informatics"/>
        </authorList>
    </citation>
    <scope>NUCLEOTIDE SEQUENCE [LARGE SCALE GENOMIC DNA]</scope>
</reference>
<keyword evidence="3" id="KW-1185">Reference proteome</keyword>
<name>A0A0M3JNX0_ANISI</name>
<dbReference type="EMBL" id="UYRR01026749">
    <property type="protein sequence ID" value="VDK36841.1"/>
    <property type="molecule type" value="Genomic_DNA"/>
</dbReference>
<evidence type="ECO:0000313" key="2">
    <source>
        <dbReference type="EMBL" id="VDK36841.1"/>
    </source>
</evidence>
<protein>
    <submittedName>
        <fullName evidence="4">Polyhomeotic-like protein 1</fullName>
    </submittedName>
</protein>
<sequence length="117" mass="11971">MVAPNNTAQPPQATETESVVHTPVVAVAQVTPIVATQQQHSNSNATTNPIVPMVSEATVLAAVPSQGVVPSSSGPVAPTMVPTASLQQQKPQQQQLYGGFGAQLTNTSTVATSSQQQ</sequence>
<dbReference type="Proteomes" id="UP000267096">
    <property type="component" value="Unassembled WGS sequence"/>
</dbReference>
<evidence type="ECO:0000313" key="4">
    <source>
        <dbReference type="WBParaSite" id="ASIM_0000936201-mRNA-1"/>
    </source>
</evidence>
<evidence type="ECO:0000313" key="3">
    <source>
        <dbReference type="Proteomes" id="UP000267096"/>
    </source>
</evidence>
<proteinExistence type="predicted"/>
<reference evidence="4" key="1">
    <citation type="submission" date="2017-02" db="UniProtKB">
        <authorList>
            <consortium name="WormBaseParasite"/>
        </authorList>
    </citation>
    <scope>IDENTIFICATION</scope>
</reference>